<evidence type="ECO:0000256" key="1">
    <source>
        <dbReference type="SAM" id="Phobius"/>
    </source>
</evidence>
<dbReference type="Proteomes" id="UP001500880">
    <property type="component" value="Unassembled WGS sequence"/>
</dbReference>
<accession>A0ABP3LP84</accession>
<keyword evidence="1" id="KW-1133">Transmembrane helix</keyword>
<evidence type="ECO:0000313" key="3">
    <source>
        <dbReference type="Proteomes" id="UP001500880"/>
    </source>
</evidence>
<sequence length="83" mass="9529">MSTKTIHIINILLGIISIGFSLFFTWGILAFSSGELEGVYVFPISVMVVWLITYLLQIKLKTVKSFVILLFIELILFYLFLTH</sequence>
<gene>
    <name evidence="2" type="ORF">GCM10008986_35120</name>
</gene>
<dbReference type="RefSeq" id="WP_343844074.1">
    <property type="nucleotide sequence ID" value="NZ_BAAADO010000012.1"/>
</dbReference>
<comment type="caution">
    <text evidence="2">The sequence shown here is derived from an EMBL/GenBank/DDBJ whole genome shotgun (WGS) entry which is preliminary data.</text>
</comment>
<keyword evidence="1" id="KW-0472">Membrane</keyword>
<proteinExistence type="predicted"/>
<protein>
    <submittedName>
        <fullName evidence="2">Uncharacterized protein</fullName>
    </submittedName>
</protein>
<feature type="transmembrane region" description="Helical" evidence="1">
    <location>
        <begin position="12"/>
        <end position="32"/>
    </location>
</feature>
<name>A0ABP3LP84_9BACI</name>
<feature type="transmembrane region" description="Helical" evidence="1">
    <location>
        <begin position="38"/>
        <end position="56"/>
    </location>
</feature>
<reference evidence="3" key="1">
    <citation type="journal article" date="2019" name="Int. J. Syst. Evol. Microbiol.">
        <title>The Global Catalogue of Microorganisms (GCM) 10K type strain sequencing project: providing services to taxonomists for standard genome sequencing and annotation.</title>
        <authorList>
            <consortium name="The Broad Institute Genomics Platform"/>
            <consortium name="The Broad Institute Genome Sequencing Center for Infectious Disease"/>
            <person name="Wu L."/>
            <person name="Ma J."/>
        </authorList>
    </citation>
    <scope>NUCLEOTIDE SEQUENCE [LARGE SCALE GENOMIC DNA]</scope>
    <source>
        <strain evidence="3">JCM 12389</strain>
    </source>
</reference>
<organism evidence="2 3">
    <name type="scientific">Salinibacillus aidingensis</name>
    <dbReference type="NCBI Taxonomy" id="237684"/>
    <lineage>
        <taxon>Bacteria</taxon>
        <taxon>Bacillati</taxon>
        <taxon>Bacillota</taxon>
        <taxon>Bacilli</taxon>
        <taxon>Bacillales</taxon>
        <taxon>Bacillaceae</taxon>
        <taxon>Salinibacillus</taxon>
    </lineage>
</organism>
<feature type="transmembrane region" description="Helical" evidence="1">
    <location>
        <begin position="63"/>
        <end position="81"/>
    </location>
</feature>
<keyword evidence="1" id="KW-0812">Transmembrane</keyword>
<dbReference type="EMBL" id="BAAADO010000012">
    <property type="protein sequence ID" value="GAA0504543.1"/>
    <property type="molecule type" value="Genomic_DNA"/>
</dbReference>
<keyword evidence="3" id="KW-1185">Reference proteome</keyword>
<evidence type="ECO:0000313" key="2">
    <source>
        <dbReference type="EMBL" id="GAA0504543.1"/>
    </source>
</evidence>